<dbReference type="AlphaFoldDB" id="A0A397UVG1"/>
<proteinExistence type="predicted"/>
<protein>
    <recommendedName>
        <fullName evidence="4">Secreted protein</fullName>
    </recommendedName>
</protein>
<keyword evidence="1" id="KW-0732">Signal</keyword>
<evidence type="ECO:0000313" key="2">
    <source>
        <dbReference type="EMBL" id="RIB11503.1"/>
    </source>
</evidence>
<dbReference type="Proteomes" id="UP000266673">
    <property type="component" value="Unassembled WGS sequence"/>
</dbReference>
<feature type="chain" id="PRO_5017279113" description="Secreted protein" evidence="1">
    <location>
        <begin position="22"/>
        <end position="73"/>
    </location>
</feature>
<dbReference type="EMBL" id="QKWP01001126">
    <property type="protein sequence ID" value="RIB11503.1"/>
    <property type="molecule type" value="Genomic_DNA"/>
</dbReference>
<keyword evidence="3" id="KW-1185">Reference proteome</keyword>
<organism evidence="2 3">
    <name type="scientific">Gigaspora rosea</name>
    <dbReference type="NCBI Taxonomy" id="44941"/>
    <lineage>
        <taxon>Eukaryota</taxon>
        <taxon>Fungi</taxon>
        <taxon>Fungi incertae sedis</taxon>
        <taxon>Mucoromycota</taxon>
        <taxon>Glomeromycotina</taxon>
        <taxon>Glomeromycetes</taxon>
        <taxon>Diversisporales</taxon>
        <taxon>Gigasporaceae</taxon>
        <taxon>Gigaspora</taxon>
    </lineage>
</organism>
<evidence type="ECO:0000313" key="3">
    <source>
        <dbReference type="Proteomes" id="UP000266673"/>
    </source>
</evidence>
<gene>
    <name evidence="2" type="ORF">C2G38_102612</name>
</gene>
<sequence length="73" mass="8449">MICIDLFVLGIFCLTLCPATSHEQASFLVRNEEKFSSLRNFYYGITNESCYIVLDNSQKFLCSIFMMIFGDQK</sequence>
<comment type="caution">
    <text evidence="2">The sequence shown here is derived from an EMBL/GenBank/DDBJ whole genome shotgun (WGS) entry which is preliminary data.</text>
</comment>
<evidence type="ECO:0000256" key="1">
    <source>
        <dbReference type="SAM" id="SignalP"/>
    </source>
</evidence>
<name>A0A397UVG1_9GLOM</name>
<evidence type="ECO:0008006" key="4">
    <source>
        <dbReference type="Google" id="ProtNLM"/>
    </source>
</evidence>
<accession>A0A397UVG1</accession>
<reference evidence="2 3" key="1">
    <citation type="submission" date="2018-06" db="EMBL/GenBank/DDBJ databases">
        <title>Comparative genomics reveals the genomic features of Rhizophagus irregularis, R. cerebriforme, R. diaphanum and Gigaspora rosea, and their symbiotic lifestyle signature.</title>
        <authorList>
            <person name="Morin E."/>
            <person name="San Clemente H."/>
            <person name="Chen E.C.H."/>
            <person name="De La Providencia I."/>
            <person name="Hainaut M."/>
            <person name="Kuo A."/>
            <person name="Kohler A."/>
            <person name="Murat C."/>
            <person name="Tang N."/>
            <person name="Roy S."/>
            <person name="Loubradou J."/>
            <person name="Henrissat B."/>
            <person name="Grigoriev I.V."/>
            <person name="Corradi N."/>
            <person name="Roux C."/>
            <person name="Martin F.M."/>
        </authorList>
    </citation>
    <scope>NUCLEOTIDE SEQUENCE [LARGE SCALE GENOMIC DNA]</scope>
    <source>
        <strain evidence="2 3">DAOM 194757</strain>
    </source>
</reference>
<feature type="signal peptide" evidence="1">
    <location>
        <begin position="1"/>
        <end position="21"/>
    </location>
</feature>